<evidence type="ECO:0000313" key="2">
    <source>
        <dbReference type="Proteomes" id="UP000217289"/>
    </source>
</evidence>
<dbReference type="AlphaFoldDB" id="A0A250ICG2"/>
<keyword evidence="2" id="KW-1185">Reference proteome</keyword>
<organism evidence="1 2">
    <name type="scientific">Melittangium boletus DSM 14713</name>
    <dbReference type="NCBI Taxonomy" id="1294270"/>
    <lineage>
        <taxon>Bacteria</taxon>
        <taxon>Pseudomonadati</taxon>
        <taxon>Myxococcota</taxon>
        <taxon>Myxococcia</taxon>
        <taxon>Myxococcales</taxon>
        <taxon>Cystobacterineae</taxon>
        <taxon>Archangiaceae</taxon>
        <taxon>Melittangium</taxon>
    </lineage>
</organism>
<dbReference type="NCBIfam" id="TIGR02265">
    <property type="entry name" value="Mxa_TIGR02265"/>
    <property type="match status" value="1"/>
</dbReference>
<dbReference type="KEGG" id="mbd:MEBOL_002999"/>
<dbReference type="EMBL" id="CP022163">
    <property type="protein sequence ID" value="ATB29544.1"/>
    <property type="molecule type" value="Genomic_DNA"/>
</dbReference>
<dbReference type="Proteomes" id="UP000217289">
    <property type="component" value="Chromosome"/>
</dbReference>
<reference evidence="1 2" key="1">
    <citation type="submission" date="2017-06" db="EMBL/GenBank/DDBJ databases">
        <authorList>
            <person name="Kim H.J."/>
            <person name="Triplett B.A."/>
        </authorList>
    </citation>
    <scope>NUCLEOTIDE SEQUENCE [LARGE SCALE GENOMIC DNA]</scope>
    <source>
        <strain evidence="1 2">DSM 14713</strain>
    </source>
</reference>
<evidence type="ECO:0008006" key="3">
    <source>
        <dbReference type="Google" id="ProtNLM"/>
    </source>
</evidence>
<accession>A0A250ICG2</accession>
<evidence type="ECO:0000313" key="1">
    <source>
        <dbReference type="EMBL" id="ATB29544.1"/>
    </source>
</evidence>
<sequence length="207" mass="22976">MTSDCGLAPDLEPGDSLEDLSRRLALVIPGDTVRGTFFLGTLDMVRECRGEAGVRRCLAAVDEPRFMEFFHYPVGTFLRLNEAAVVELTLRGEGNWTWAQRRLGRRAAADLLSSAAGRALVLLSRGETRRLMGNLPSAYRAAVNHGERSVVWEGERRGRVIMRRDFMPCAFHEGLLAALLESTKAQGVGVQGARLDVLDGEYRVEWE</sequence>
<dbReference type="Pfam" id="PF09536">
    <property type="entry name" value="DUF2378"/>
    <property type="match status" value="1"/>
</dbReference>
<name>A0A250ICG2_9BACT</name>
<protein>
    <recommendedName>
        <fullName evidence="3">TIGR02265 family protein</fullName>
    </recommendedName>
</protein>
<proteinExistence type="predicted"/>
<dbReference type="InterPro" id="IPR011751">
    <property type="entry name" value="Mxa_paralog_2265"/>
</dbReference>
<gene>
    <name evidence="1" type="ORF">MEBOL_002999</name>
</gene>